<comment type="pathway">
    <text evidence="7 8">Carbohydrate biosynthesis; gluconeogenesis.</text>
</comment>
<comment type="catalytic activity">
    <reaction evidence="7 8">
        <text>D-glyceraldehyde 3-phosphate = dihydroxyacetone phosphate</text>
        <dbReference type="Rhea" id="RHEA:18585"/>
        <dbReference type="ChEBI" id="CHEBI:57642"/>
        <dbReference type="ChEBI" id="CHEBI:59776"/>
        <dbReference type="EC" id="5.3.1.1"/>
    </reaction>
</comment>
<feature type="binding site" evidence="7">
    <location>
        <begin position="9"/>
        <end position="11"/>
    </location>
    <ligand>
        <name>substrate</name>
    </ligand>
</feature>
<evidence type="ECO:0000256" key="5">
    <source>
        <dbReference type="ARBA" id="ARBA00023152"/>
    </source>
</evidence>
<dbReference type="InterPro" id="IPR013785">
    <property type="entry name" value="Aldolase_TIM"/>
</dbReference>
<organism evidence="9 10">
    <name type="scientific">SAR92 clade bacterium H455</name>
    <dbReference type="NCBI Taxonomy" id="2974818"/>
    <lineage>
        <taxon>Bacteria</taxon>
        <taxon>Pseudomonadati</taxon>
        <taxon>Pseudomonadota</taxon>
        <taxon>Gammaproteobacteria</taxon>
        <taxon>Cellvibrionales</taxon>
        <taxon>Porticoccaceae</taxon>
        <taxon>SAR92 clade</taxon>
    </lineage>
</organism>
<sequence>MGKPLIAGNWKMHGTAESARKLATQLSQHRSQDAVAEMIVFPPLLHIPAVSDILATSSISIGAQNVSQYSNGAYTGEVSAEMLLDQGCKYVLVGHSERRAVFGESDQTVAEKFRAAQNAGVIPILCVGESFSQRQQDATLEVVAKQISAVIDLVGLDKVCQSVIAYEPVWAIGTGETASPEQAQEVHAAIRTQLGKAGRSTTLLYGGSVNKGNAAELFKQPDINGGLVGGASLEADEFMNIAQLVEA</sequence>
<dbReference type="NCBIfam" id="TIGR00419">
    <property type="entry name" value="tim"/>
    <property type="match status" value="1"/>
</dbReference>
<dbReference type="Proteomes" id="UP001059934">
    <property type="component" value="Chromosome"/>
</dbReference>
<keyword evidence="10" id="KW-1185">Reference proteome</keyword>
<comment type="pathway">
    <text evidence="1">Carbohydrate metabolism; erythritol degradation.</text>
</comment>
<dbReference type="SUPFAM" id="SSF51351">
    <property type="entry name" value="Triosephosphate isomerase (TIM)"/>
    <property type="match status" value="1"/>
</dbReference>
<keyword evidence="5 7" id="KW-0324">Glycolysis</keyword>
<name>A0ABY5TP31_9GAMM</name>
<dbReference type="Gene3D" id="3.20.20.70">
    <property type="entry name" value="Aldolase class I"/>
    <property type="match status" value="1"/>
</dbReference>
<evidence type="ECO:0000256" key="6">
    <source>
        <dbReference type="ARBA" id="ARBA00023235"/>
    </source>
</evidence>
<dbReference type="EMBL" id="CP103416">
    <property type="protein sequence ID" value="UVW35589.1"/>
    <property type="molecule type" value="Genomic_DNA"/>
</dbReference>
<dbReference type="PANTHER" id="PTHR21139:SF42">
    <property type="entry name" value="TRIOSEPHOSPHATE ISOMERASE"/>
    <property type="match status" value="1"/>
</dbReference>
<evidence type="ECO:0000256" key="1">
    <source>
        <dbReference type="ARBA" id="ARBA00004939"/>
    </source>
</evidence>
<feature type="binding site" evidence="7">
    <location>
        <position position="208"/>
    </location>
    <ligand>
        <name>substrate</name>
    </ligand>
</feature>
<proteinExistence type="inferred from homology"/>
<dbReference type="InterPro" id="IPR020861">
    <property type="entry name" value="Triosephosphate_isomerase_AS"/>
</dbReference>
<dbReference type="EC" id="5.3.1.1" evidence="7 8"/>
<dbReference type="InterPro" id="IPR035990">
    <property type="entry name" value="TIM_sf"/>
</dbReference>
<feature type="binding site" evidence="7">
    <location>
        <position position="173"/>
    </location>
    <ligand>
        <name>substrate</name>
    </ligand>
</feature>
<dbReference type="HAMAP" id="MF_00147_B">
    <property type="entry name" value="TIM_B"/>
    <property type="match status" value="1"/>
</dbReference>
<keyword evidence="6 7" id="KW-0413">Isomerase</keyword>
<dbReference type="PANTHER" id="PTHR21139">
    <property type="entry name" value="TRIOSEPHOSPHATE ISOMERASE"/>
    <property type="match status" value="1"/>
</dbReference>
<dbReference type="CDD" id="cd00311">
    <property type="entry name" value="TIM"/>
    <property type="match status" value="1"/>
</dbReference>
<comment type="pathway">
    <text evidence="7 8">Carbohydrate degradation; glycolysis; D-glyceraldehyde 3-phosphate from glycerone phosphate: step 1/1.</text>
</comment>
<dbReference type="PROSITE" id="PS51440">
    <property type="entry name" value="TIM_2"/>
    <property type="match status" value="1"/>
</dbReference>
<evidence type="ECO:0000256" key="7">
    <source>
        <dbReference type="HAMAP-Rule" id="MF_00147"/>
    </source>
</evidence>
<reference evidence="9" key="1">
    <citation type="submission" date="2022-08" db="EMBL/GenBank/DDBJ databases">
        <title>Catabolic pathway analysis in culturable SAR92 clade bacteria reveals their overlooked roles in DMSP degradation in coastal seas.</title>
        <authorList>
            <person name="He X."/>
            <person name="Zhang X."/>
            <person name="Zhang Y."/>
        </authorList>
    </citation>
    <scope>NUCLEOTIDE SEQUENCE</scope>
    <source>
        <strain evidence="9">H455</strain>
    </source>
</reference>
<dbReference type="PROSITE" id="PS00171">
    <property type="entry name" value="TIM_1"/>
    <property type="match status" value="1"/>
</dbReference>
<feature type="active site" description="Electrophile" evidence="7">
    <location>
        <position position="95"/>
    </location>
</feature>
<feature type="binding site" evidence="7">
    <location>
        <begin position="229"/>
        <end position="230"/>
    </location>
    <ligand>
        <name>substrate</name>
    </ligand>
</feature>
<dbReference type="InterPro" id="IPR022896">
    <property type="entry name" value="TrioseP_Isoase_bac/euk"/>
</dbReference>
<comment type="similarity">
    <text evidence="2 7 8">Belongs to the triosephosphate isomerase family.</text>
</comment>
<keyword evidence="4 7" id="KW-0963">Cytoplasm</keyword>
<evidence type="ECO:0000256" key="8">
    <source>
        <dbReference type="RuleBase" id="RU363013"/>
    </source>
</evidence>
<evidence type="ECO:0000256" key="3">
    <source>
        <dbReference type="ARBA" id="ARBA00022432"/>
    </source>
</evidence>
<evidence type="ECO:0000256" key="2">
    <source>
        <dbReference type="ARBA" id="ARBA00007422"/>
    </source>
</evidence>
<comment type="function">
    <text evidence="7">Involved in the gluconeogenesis. Catalyzes stereospecifically the conversion of dihydroxyacetone phosphate (DHAP) to D-glyceraldehyde-3-phosphate (G3P).</text>
</comment>
<comment type="subunit">
    <text evidence="7 8">Homodimer.</text>
</comment>
<protein>
    <recommendedName>
        <fullName evidence="7 8">Triosephosphate isomerase</fullName>
        <shortName evidence="7">TIM</shortName>
        <shortName evidence="7">TPI</shortName>
        <ecNumber evidence="7 8">5.3.1.1</ecNumber>
    </recommendedName>
    <alternativeName>
        <fullName evidence="7">Triose-phosphate isomerase</fullName>
    </alternativeName>
</protein>
<comment type="subcellular location">
    <subcellularLocation>
        <location evidence="7 8">Cytoplasm</location>
    </subcellularLocation>
</comment>
<evidence type="ECO:0000313" key="10">
    <source>
        <dbReference type="Proteomes" id="UP001059934"/>
    </source>
</evidence>
<gene>
    <name evidence="7 9" type="primary">tpiA</name>
    <name evidence="9" type="ORF">NYF23_03000</name>
</gene>
<dbReference type="Pfam" id="PF00121">
    <property type="entry name" value="TIM"/>
    <property type="match status" value="1"/>
</dbReference>
<feature type="active site" description="Proton acceptor" evidence="7">
    <location>
        <position position="167"/>
    </location>
</feature>
<evidence type="ECO:0000256" key="4">
    <source>
        <dbReference type="ARBA" id="ARBA00022490"/>
    </source>
</evidence>
<keyword evidence="3 7" id="KW-0312">Gluconeogenesis</keyword>
<evidence type="ECO:0000313" key="9">
    <source>
        <dbReference type="EMBL" id="UVW35589.1"/>
    </source>
</evidence>
<dbReference type="GO" id="GO:0004807">
    <property type="term" value="F:triose-phosphate isomerase activity"/>
    <property type="evidence" value="ECO:0007669"/>
    <property type="project" value="UniProtKB-EC"/>
</dbReference>
<accession>A0ABY5TP31</accession>
<dbReference type="InterPro" id="IPR000652">
    <property type="entry name" value="Triosephosphate_isomerase"/>
</dbReference>